<evidence type="ECO:0000313" key="6">
    <source>
        <dbReference type="Proteomes" id="UP000179157"/>
    </source>
</evidence>
<evidence type="ECO:0000313" key="5">
    <source>
        <dbReference type="EMBL" id="OGF53269.1"/>
    </source>
</evidence>
<dbReference type="AlphaFoldDB" id="A0A1F5UQ65"/>
<evidence type="ECO:0000256" key="2">
    <source>
        <dbReference type="ARBA" id="ARBA00022741"/>
    </source>
</evidence>
<keyword evidence="2" id="KW-0547">Nucleotide-binding</keyword>
<sequence>MIEVDDLALTYPGGNDIPETQVIDGIDLNVEAGKSVAVIGPSGCGKSSLLYILAGLMKPTAGQVTIAEEPVNRPRPDVALILQDTGLLPWKTVWQNAIFGLTLKGPMSLKQSKRALKELGLKGMEHRYPSQLSGGEKKRVGLARALAQNAQVLLMDEPLAALDTLTKEHTQNLILALWKKHEFTLVLVTHDIEEAVFFGQRIVALSKRPASIVDEIDNPDVGEEAYRQSSEFFRKVRQIRALLTS</sequence>
<keyword evidence="1" id="KW-0813">Transport</keyword>
<comment type="caution">
    <text evidence="5">The sequence shown here is derived from an EMBL/GenBank/DDBJ whole genome shotgun (WGS) entry which is preliminary data.</text>
</comment>
<dbReference type="InterPro" id="IPR050166">
    <property type="entry name" value="ABC_transporter_ATP-bind"/>
</dbReference>
<dbReference type="CDD" id="cd03293">
    <property type="entry name" value="ABC_NrtD_SsuB_transporters"/>
    <property type="match status" value="1"/>
</dbReference>
<evidence type="ECO:0000256" key="3">
    <source>
        <dbReference type="ARBA" id="ARBA00022840"/>
    </source>
</evidence>
<dbReference type="InterPro" id="IPR017871">
    <property type="entry name" value="ABC_transporter-like_CS"/>
</dbReference>
<dbReference type="InterPro" id="IPR027417">
    <property type="entry name" value="P-loop_NTPase"/>
</dbReference>
<dbReference type="STRING" id="1817864.A2Z21_01130"/>
<feature type="domain" description="ABC transporter" evidence="4">
    <location>
        <begin position="2"/>
        <end position="232"/>
    </location>
</feature>
<dbReference type="InterPro" id="IPR003593">
    <property type="entry name" value="AAA+_ATPase"/>
</dbReference>
<dbReference type="InterPro" id="IPR003439">
    <property type="entry name" value="ABC_transporter-like_ATP-bd"/>
</dbReference>
<protein>
    <recommendedName>
        <fullName evidence="4">ABC transporter domain-containing protein</fullName>
    </recommendedName>
</protein>
<keyword evidence="3" id="KW-0067">ATP-binding</keyword>
<gene>
    <name evidence="5" type="ORF">A2Z21_01130</name>
</gene>
<dbReference type="SMART" id="SM00382">
    <property type="entry name" value="AAA"/>
    <property type="match status" value="1"/>
</dbReference>
<dbReference type="EMBL" id="MFGX01000108">
    <property type="protein sequence ID" value="OGF53269.1"/>
    <property type="molecule type" value="Genomic_DNA"/>
</dbReference>
<reference evidence="5 6" key="1">
    <citation type="journal article" date="2016" name="Nat. Commun.">
        <title>Thousands of microbial genomes shed light on interconnected biogeochemical processes in an aquifer system.</title>
        <authorList>
            <person name="Anantharaman K."/>
            <person name="Brown C.T."/>
            <person name="Hug L.A."/>
            <person name="Sharon I."/>
            <person name="Castelle C.J."/>
            <person name="Probst A.J."/>
            <person name="Thomas B.C."/>
            <person name="Singh A."/>
            <person name="Wilkins M.J."/>
            <person name="Karaoz U."/>
            <person name="Brodie E.L."/>
            <person name="Williams K.H."/>
            <person name="Hubbard S.S."/>
            <person name="Banfield J.F."/>
        </authorList>
    </citation>
    <scope>NUCLEOTIDE SEQUENCE [LARGE SCALE GENOMIC DNA]</scope>
    <source>
        <strain evidence="6">RBG_16_55_9</strain>
    </source>
</reference>
<evidence type="ECO:0000259" key="4">
    <source>
        <dbReference type="PROSITE" id="PS50893"/>
    </source>
</evidence>
<dbReference type="Pfam" id="PF00005">
    <property type="entry name" value="ABC_tran"/>
    <property type="match status" value="1"/>
</dbReference>
<dbReference type="PANTHER" id="PTHR42788">
    <property type="entry name" value="TAURINE IMPORT ATP-BINDING PROTEIN-RELATED"/>
    <property type="match status" value="1"/>
</dbReference>
<accession>A0A1F5UQ65</accession>
<dbReference type="Proteomes" id="UP000179157">
    <property type="component" value="Unassembled WGS sequence"/>
</dbReference>
<dbReference type="PROSITE" id="PS00211">
    <property type="entry name" value="ABC_TRANSPORTER_1"/>
    <property type="match status" value="1"/>
</dbReference>
<evidence type="ECO:0000256" key="1">
    <source>
        <dbReference type="ARBA" id="ARBA00022448"/>
    </source>
</evidence>
<dbReference type="PROSITE" id="PS50893">
    <property type="entry name" value="ABC_TRANSPORTER_2"/>
    <property type="match status" value="1"/>
</dbReference>
<dbReference type="GO" id="GO:0016887">
    <property type="term" value="F:ATP hydrolysis activity"/>
    <property type="evidence" value="ECO:0007669"/>
    <property type="project" value="InterPro"/>
</dbReference>
<dbReference type="Gene3D" id="3.40.50.300">
    <property type="entry name" value="P-loop containing nucleotide triphosphate hydrolases"/>
    <property type="match status" value="1"/>
</dbReference>
<name>A0A1F5UQ65_FRAXR</name>
<dbReference type="SUPFAM" id="SSF52540">
    <property type="entry name" value="P-loop containing nucleoside triphosphate hydrolases"/>
    <property type="match status" value="1"/>
</dbReference>
<dbReference type="PANTHER" id="PTHR42788:SF13">
    <property type="entry name" value="ALIPHATIC SULFONATES IMPORT ATP-BINDING PROTEIN SSUB"/>
    <property type="match status" value="1"/>
</dbReference>
<dbReference type="GO" id="GO:0005524">
    <property type="term" value="F:ATP binding"/>
    <property type="evidence" value="ECO:0007669"/>
    <property type="project" value="UniProtKB-KW"/>
</dbReference>
<organism evidence="5 6">
    <name type="scientific">Fraserbacteria sp. (strain RBG_16_55_9)</name>
    <dbReference type="NCBI Taxonomy" id="1817864"/>
    <lineage>
        <taxon>Bacteria</taxon>
        <taxon>Candidatus Fraseribacteriota</taxon>
    </lineage>
</organism>
<proteinExistence type="predicted"/>